<evidence type="ECO:0000313" key="1">
    <source>
        <dbReference type="EMBL" id="ARK36185.1"/>
    </source>
</evidence>
<reference evidence="1" key="1">
    <citation type="submission" date="2016-04" db="EMBL/GenBank/DDBJ databases">
        <title>Coexistence of a novel mcr-1-encoding MDR plasmid and three other MDR plasmids in a NDM-1-producing E. coli.</title>
        <authorList>
            <person name="Yang Y."/>
            <person name="Zhang A."/>
            <person name="Wang H."/>
        </authorList>
    </citation>
    <scope>NUCLEOTIDE SEQUENCE</scope>
    <source>
        <plasmid evidence="1">pSCE516-3</plasmid>
    </source>
</reference>
<protein>
    <submittedName>
        <fullName evidence="1">Uncharacterized protein</fullName>
    </submittedName>
</protein>
<geneLocation type="plasmid" evidence="1">
    <name>pSCE516-3</name>
</geneLocation>
<keyword evidence="1" id="KW-0614">Plasmid</keyword>
<name>A0A1W6F699_ECOLX</name>
<accession>A0A1W6F699</accession>
<organism evidence="1">
    <name type="scientific">Escherichia coli</name>
    <dbReference type="NCBI Taxonomy" id="562"/>
    <lineage>
        <taxon>Bacteria</taxon>
        <taxon>Pseudomonadati</taxon>
        <taxon>Pseudomonadota</taxon>
        <taxon>Gammaproteobacteria</taxon>
        <taxon>Enterobacterales</taxon>
        <taxon>Enterobacteriaceae</taxon>
        <taxon>Escherichia</taxon>
    </lineage>
</organism>
<dbReference type="AlphaFoldDB" id="A0A1W6F699"/>
<proteinExistence type="predicted"/>
<sequence>MLPPQRRQILQQCVVQRRAVATQSTGGTLQIYRVPQHDGRRHQIEAAGPVALLLKTAVADFTQSVEEDRPGQRVARLALIQPRMDAAAQLHALQPIQNEQRALDAPQLAQRHGQAVLARVAAEFAQHQRSRYRALLDGGGQPQNFIPMGAYLLDVQPVAANHRLERVIGGIALGDE</sequence>
<dbReference type="EMBL" id="KX023260">
    <property type="protein sequence ID" value="ARK36185.1"/>
    <property type="molecule type" value="Genomic_DNA"/>
</dbReference>